<protein>
    <recommendedName>
        <fullName evidence="4">Formate dehydrogenase region TAT target</fullName>
    </recommendedName>
</protein>
<dbReference type="PROSITE" id="PS51318">
    <property type="entry name" value="TAT"/>
    <property type="match status" value="1"/>
</dbReference>
<dbReference type="AlphaFoldDB" id="V5F2F2"/>
<dbReference type="EMBL" id="BAUJ01000018">
    <property type="protein sequence ID" value="GAD89319.1"/>
    <property type="molecule type" value="Genomic_DNA"/>
</dbReference>
<dbReference type="NCBIfam" id="TIGR02811">
    <property type="entry name" value="formate_TAT"/>
    <property type="match status" value="1"/>
</dbReference>
<dbReference type="InterPro" id="IPR006311">
    <property type="entry name" value="TAT_signal"/>
</dbReference>
<name>V5F2F2_9VIBR</name>
<proteinExistence type="predicted"/>
<reference evidence="2 3" key="2">
    <citation type="submission" date="2013-11" db="EMBL/GenBank/DDBJ databases">
        <title>Whole genome shotgun sequence of Vibrio halioticoli NBRC 102217.</title>
        <authorList>
            <person name="Isaki S."/>
            <person name="Kimura A."/>
            <person name="Ohji S."/>
            <person name="Hosoyama A."/>
            <person name="Fujita N."/>
            <person name="Hashimoto M."/>
            <person name="Hosoyama Y."/>
            <person name="Yamazoe A."/>
        </authorList>
    </citation>
    <scope>NUCLEOTIDE SEQUENCE [LARGE SCALE GENOMIC DNA]</scope>
    <source>
        <strain evidence="2 3">NBRC 102217</strain>
    </source>
</reference>
<dbReference type="Proteomes" id="UP000017800">
    <property type="component" value="Unassembled WGS sequence"/>
</dbReference>
<accession>V5F2F2</accession>
<evidence type="ECO:0000256" key="1">
    <source>
        <dbReference type="SAM" id="MobiDB-lite"/>
    </source>
</evidence>
<feature type="compositionally biased region" description="Basic and acidic residues" evidence="1">
    <location>
        <begin position="42"/>
        <end position="66"/>
    </location>
</feature>
<dbReference type="RefSeq" id="WP_023403686.1">
    <property type="nucleotide sequence ID" value="NZ_BAUJ01000018.1"/>
</dbReference>
<sequence>MKNNKEIDNHRRRAIKALGGGVVAGAIMTTATTSAQASQTKVEAEQSEDNKGYRETQHIRDYYNSL</sequence>
<evidence type="ECO:0000313" key="2">
    <source>
        <dbReference type="EMBL" id="GAD89319.1"/>
    </source>
</evidence>
<gene>
    <name evidence="2" type="ORF">VHA01S_018_01070</name>
</gene>
<evidence type="ECO:0000313" key="3">
    <source>
        <dbReference type="Proteomes" id="UP000017800"/>
    </source>
</evidence>
<evidence type="ECO:0008006" key="4">
    <source>
        <dbReference type="Google" id="ProtNLM"/>
    </source>
</evidence>
<feature type="region of interest" description="Disordered" evidence="1">
    <location>
        <begin position="32"/>
        <end position="66"/>
    </location>
</feature>
<dbReference type="InterPro" id="IPR014177">
    <property type="entry name" value="Formate_DH_TAT-contain"/>
</dbReference>
<comment type="caution">
    <text evidence="2">The sequence shown here is derived from an EMBL/GenBank/DDBJ whole genome shotgun (WGS) entry which is preliminary data.</text>
</comment>
<reference evidence="2 3" key="1">
    <citation type="submission" date="2013-10" db="EMBL/GenBank/DDBJ databases">
        <authorList>
            <person name="Ichikawa N."/>
            <person name="Kimura A."/>
            <person name="Ohji S."/>
            <person name="Hosoyama A."/>
            <person name="Fujita N."/>
        </authorList>
    </citation>
    <scope>NUCLEOTIDE SEQUENCE [LARGE SCALE GENOMIC DNA]</scope>
    <source>
        <strain evidence="2 3">NBRC 102217</strain>
    </source>
</reference>
<dbReference type="PIRSF" id="PIRSF036704">
    <property type="entry name" value="UCP036704"/>
    <property type="match status" value="1"/>
</dbReference>
<keyword evidence="3" id="KW-1185">Reference proteome</keyword>
<organism evidence="2 3">
    <name type="scientific">Vibrio halioticoli NBRC 102217</name>
    <dbReference type="NCBI Taxonomy" id="1219072"/>
    <lineage>
        <taxon>Bacteria</taxon>
        <taxon>Pseudomonadati</taxon>
        <taxon>Pseudomonadota</taxon>
        <taxon>Gammaproteobacteria</taxon>
        <taxon>Vibrionales</taxon>
        <taxon>Vibrionaceae</taxon>
        <taxon>Vibrio</taxon>
    </lineage>
</organism>